<dbReference type="Proteomes" id="UP000786811">
    <property type="component" value="Unassembled WGS sequence"/>
</dbReference>
<evidence type="ECO:0000256" key="1">
    <source>
        <dbReference type="SAM" id="MobiDB-lite"/>
    </source>
</evidence>
<comment type="caution">
    <text evidence="2">The sequence shown here is derived from an EMBL/GenBank/DDBJ whole genome shotgun (WGS) entry which is preliminary data.</text>
</comment>
<gene>
    <name evidence="2" type="ORF">HICCMSTLAB_LOCUS8626</name>
</gene>
<proteinExistence type="predicted"/>
<dbReference type="EMBL" id="CAJNRD030001121">
    <property type="protein sequence ID" value="CAG5097275.1"/>
    <property type="molecule type" value="Genomic_DNA"/>
</dbReference>
<sequence>MLYTVALKTLLRCCGTRVRVEMSSGRSRRGGGGGRRPGPRRDPAVLVENQLADTPGRCPRVQRDPQSQDTPGMNYLRNYRYCKVFQIVLPVQWSLRRCATNSHRSSFVES</sequence>
<keyword evidence="3" id="KW-1185">Reference proteome</keyword>
<feature type="region of interest" description="Disordered" evidence="1">
    <location>
        <begin position="21"/>
        <end position="43"/>
    </location>
</feature>
<dbReference type="AlphaFoldDB" id="A0A8J2HIV0"/>
<organism evidence="2 3">
    <name type="scientific">Cotesia congregata</name>
    <name type="common">Parasitoid wasp</name>
    <name type="synonym">Apanteles congregatus</name>
    <dbReference type="NCBI Taxonomy" id="51543"/>
    <lineage>
        <taxon>Eukaryota</taxon>
        <taxon>Metazoa</taxon>
        <taxon>Ecdysozoa</taxon>
        <taxon>Arthropoda</taxon>
        <taxon>Hexapoda</taxon>
        <taxon>Insecta</taxon>
        <taxon>Pterygota</taxon>
        <taxon>Neoptera</taxon>
        <taxon>Endopterygota</taxon>
        <taxon>Hymenoptera</taxon>
        <taxon>Apocrita</taxon>
        <taxon>Ichneumonoidea</taxon>
        <taxon>Braconidae</taxon>
        <taxon>Microgastrinae</taxon>
        <taxon>Cotesia</taxon>
    </lineage>
</organism>
<accession>A0A8J2HIV0</accession>
<reference evidence="2" key="1">
    <citation type="submission" date="2021-04" db="EMBL/GenBank/DDBJ databases">
        <authorList>
            <person name="Chebbi M.A.C M."/>
        </authorList>
    </citation>
    <scope>NUCLEOTIDE SEQUENCE</scope>
</reference>
<name>A0A8J2HIV0_COTCN</name>
<evidence type="ECO:0000313" key="3">
    <source>
        <dbReference type="Proteomes" id="UP000786811"/>
    </source>
</evidence>
<evidence type="ECO:0000313" key="2">
    <source>
        <dbReference type="EMBL" id="CAG5097275.1"/>
    </source>
</evidence>
<protein>
    <submittedName>
        <fullName evidence="2">Uncharacterized protein</fullName>
    </submittedName>
</protein>